<accession>A0A6J5MEM3</accession>
<dbReference type="EMBL" id="LR796737">
    <property type="protein sequence ID" value="CAB4162867.1"/>
    <property type="molecule type" value="Genomic_DNA"/>
</dbReference>
<evidence type="ECO:0000313" key="2">
    <source>
        <dbReference type="EMBL" id="CAB4162867.1"/>
    </source>
</evidence>
<protein>
    <recommendedName>
        <fullName evidence="3">DUF559 domain-containing protein</fullName>
    </recommendedName>
</protein>
<reference evidence="1" key="1">
    <citation type="submission" date="2020-04" db="EMBL/GenBank/DDBJ databases">
        <authorList>
            <person name="Chiriac C."/>
            <person name="Salcher M."/>
            <person name="Ghai R."/>
            <person name="Kavagutti S V."/>
        </authorList>
    </citation>
    <scope>NUCLEOTIDE SEQUENCE</scope>
</reference>
<proteinExistence type="predicted"/>
<name>A0A6J5MEM3_9CAUD</name>
<evidence type="ECO:0000313" key="1">
    <source>
        <dbReference type="EMBL" id="CAB4143486.1"/>
    </source>
</evidence>
<gene>
    <name evidence="1" type="ORF">UFOVP436_156</name>
    <name evidence="2" type="ORF">UFOVP784_156</name>
</gene>
<evidence type="ECO:0008006" key="3">
    <source>
        <dbReference type="Google" id="ProtNLM"/>
    </source>
</evidence>
<organism evidence="1">
    <name type="scientific">uncultured Caudovirales phage</name>
    <dbReference type="NCBI Taxonomy" id="2100421"/>
    <lineage>
        <taxon>Viruses</taxon>
        <taxon>Duplodnaviria</taxon>
        <taxon>Heunggongvirae</taxon>
        <taxon>Uroviricota</taxon>
        <taxon>Caudoviricetes</taxon>
        <taxon>Peduoviridae</taxon>
        <taxon>Maltschvirus</taxon>
        <taxon>Maltschvirus maltsch</taxon>
    </lineage>
</organism>
<dbReference type="EMBL" id="LR796418">
    <property type="protein sequence ID" value="CAB4143486.1"/>
    <property type="molecule type" value="Genomic_DNA"/>
</dbReference>
<sequence length="217" mass="25422">MTERDNKAYANLNAKIINLLFETDKSIAKVAEELSMTSAQLNKIITKLGLGWVKDHRRKMSKGQTVLTSIMQKLIPNETIINEYHLGERLKLDVYCPQYKLGAEFHGIQHFEYTERFFDTRDDFLEAQKRDLRKIQLCQEQGIALVVFRYDDKLTEESVYDRILTAIKSAGTEPIVKKRKSIKHNPTYQIAKKKNSEKKKALYKELKEKRKNDRKPN</sequence>
<dbReference type="Gene3D" id="3.40.960.10">
    <property type="entry name" value="VSR Endonuclease"/>
    <property type="match status" value="1"/>
</dbReference>